<keyword evidence="2" id="KW-1185">Reference proteome</keyword>
<dbReference type="RefSeq" id="WP_241937095.1">
    <property type="nucleotide sequence ID" value="NZ_JALBGC010000004.1"/>
</dbReference>
<proteinExistence type="predicted"/>
<dbReference type="AlphaFoldDB" id="A0A9X1VIL1"/>
<dbReference type="Proteomes" id="UP001139193">
    <property type="component" value="Unassembled WGS sequence"/>
</dbReference>
<reference evidence="1" key="1">
    <citation type="submission" date="2022-03" db="EMBL/GenBank/DDBJ databases">
        <title>Bacterial whole genome sequence for Hymenobacter sp. DH14.</title>
        <authorList>
            <person name="Le V."/>
        </authorList>
    </citation>
    <scope>NUCLEOTIDE SEQUENCE</scope>
    <source>
        <strain evidence="1">DH14</strain>
    </source>
</reference>
<evidence type="ECO:0000313" key="2">
    <source>
        <dbReference type="Proteomes" id="UP001139193"/>
    </source>
</evidence>
<name>A0A9X1VIL1_9BACT</name>
<gene>
    <name evidence="1" type="ORF">MON38_15700</name>
</gene>
<protein>
    <submittedName>
        <fullName evidence="1">Uncharacterized protein</fullName>
    </submittedName>
</protein>
<organism evidence="1 2">
    <name type="scientific">Hymenobacter cyanobacteriorum</name>
    <dbReference type="NCBI Taxonomy" id="2926463"/>
    <lineage>
        <taxon>Bacteria</taxon>
        <taxon>Pseudomonadati</taxon>
        <taxon>Bacteroidota</taxon>
        <taxon>Cytophagia</taxon>
        <taxon>Cytophagales</taxon>
        <taxon>Hymenobacteraceae</taxon>
        <taxon>Hymenobacter</taxon>
    </lineage>
</organism>
<evidence type="ECO:0000313" key="1">
    <source>
        <dbReference type="EMBL" id="MCI1188868.1"/>
    </source>
</evidence>
<dbReference type="EMBL" id="JALBGC010000004">
    <property type="protein sequence ID" value="MCI1188868.1"/>
    <property type="molecule type" value="Genomic_DNA"/>
</dbReference>
<accession>A0A9X1VIL1</accession>
<comment type="caution">
    <text evidence="1">The sequence shown here is derived from an EMBL/GenBank/DDBJ whole genome shotgun (WGS) entry which is preliminary data.</text>
</comment>
<sequence>MRYFLLIFSIFLFQLVLAQSSHRLKIVSHKKHTAEEKKFVEFCLSNKYGDDLLPDYAGLDTVKHISALIRAKPAIHFDGDCNGIYYYLLRSEYWPTPTLSGTNGAFYEYEYLVLLNEKAIPFKANDPANSAKFAGIRKDLIKYIGVQKTDSIKQHLIRGYAQL</sequence>